<comment type="cofactor">
    <cofactor evidence="1">
        <name>Mg(2+)</name>
        <dbReference type="ChEBI" id="CHEBI:18420"/>
    </cofactor>
</comment>
<proteinExistence type="predicted"/>
<dbReference type="Gene3D" id="3.30.750.160">
    <property type="match status" value="1"/>
</dbReference>
<evidence type="ECO:0000256" key="1">
    <source>
        <dbReference type="ARBA" id="ARBA00001946"/>
    </source>
</evidence>
<dbReference type="InterPro" id="IPR000086">
    <property type="entry name" value="NUDIX_hydrolase_dom"/>
</dbReference>
<accession>A0ABP8H0Y1</accession>
<dbReference type="Proteomes" id="UP001501671">
    <property type="component" value="Unassembled WGS sequence"/>
</dbReference>
<gene>
    <name evidence="4" type="ORF">GCM10023144_23280</name>
</gene>
<evidence type="ECO:0000259" key="3">
    <source>
        <dbReference type="PROSITE" id="PS51462"/>
    </source>
</evidence>
<dbReference type="InterPro" id="IPR031804">
    <property type="entry name" value="DUF4743"/>
</dbReference>
<dbReference type="SUPFAM" id="SSF55811">
    <property type="entry name" value="Nudix"/>
    <property type="match status" value="1"/>
</dbReference>
<reference evidence="5" key="1">
    <citation type="journal article" date="2019" name="Int. J. Syst. Evol. Microbiol.">
        <title>The Global Catalogue of Microorganisms (GCM) 10K type strain sequencing project: providing services to taxonomists for standard genome sequencing and annotation.</title>
        <authorList>
            <consortium name="The Broad Institute Genomics Platform"/>
            <consortium name="The Broad Institute Genome Sequencing Center for Infectious Disease"/>
            <person name="Wu L."/>
            <person name="Ma J."/>
        </authorList>
    </citation>
    <scope>NUCLEOTIDE SEQUENCE [LARGE SCALE GENOMIC DNA]</scope>
    <source>
        <strain evidence="5">JCM 17666</strain>
    </source>
</reference>
<evidence type="ECO:0000313" key="5">
    <source>
        <dbReference type="Proteomes" id="UP001501671"/>
    </source>
</evidence>
<dbReference type="Pfam" id="PF00293">
    <property type="entry name" value="NUDIX"/>
    <property type="match status" value="1"/>
</dbReference>
<dbReference type="PROSITE" id="PS00893">
    <property type="entry name" value="NUDIX_BOX"/>
    <property type="match status" value="1"/>
</dbReference>
<dbReference type="CDD" id="cd03676">
    <property type="entry name" value="NUDIX_Tnr3_like"/>
    <property type="match status" value="1"/>
</dbReference>
<dbReference type="InterPro" id="IPR015797">
    <property type="entry name" value="NUDIX_hydrolase-like_dom_sf"/>
</dbReference>
<dbReference type="PROSITE" id="PS51462">
    <property type="entry name" value="NUDIX"/>
    <property type="match status" value="1"/>
</dbReference>
<evidence type="ECO:0000256" key="2">
    <source>
        <dbReference type="ARBA" id="ARBA00022801"/>
    </source>
</evidence>
<feature type="domain" description="Nudix hydrolase" evidence="3">
    <location>
        <begin position="110"/>
        <end position="252"/>
    </location>
</feature>
<dbReference type="Pfam" id="PF15916">
    <property type="entry name" value="DUF4743"/>
    <property type="match status" value="1"/>
</dbReference>
<comment type="caution">
    <text evidence="4">The sequence shown here is derived from an EMBL/GenBank/DDBJ whole genome shotgun (WGS) entry which is preliminary data.</text>
</comment>
<keyword evidence="2" id="KW-0378">Hydrolase</keyword>
<evidence type="ECO:0000313" key="4">
    <source>
        <dbReference type="EMBL" id="GAA4332828.1"/>
    </source>
</evidence>
<protein>
    <submittedName>
        <fullName evidence="4">NUDIX domain-containing protein</fullName>
    </submittedName>
</protein>
<dbReference type="InterPro" id="IPR020084">
    <property type="entry name" value="NUDIX_hydrolase_CS"/>
</dbReference>
<dbReference type="EMBL" id="BAABFO010000010">
    <property type="protein sequence ID" value="GAA4332828.1"/>
    <property type="molecule type" value="Genomic_DNA"/>
</dbReference>
<organism evidence="4 5">
    <name type="scientific">Pigmentiphaga soli</name>
    <dbReference type="NCBI Taxonomy" id="1007095"/>
    <lineage>
        <taxon>Bacteria</taxon>
        <taxon>Pseudomonadati</taxon>
        <taxon>Pseudomonadota</taxon>
        <taxon>Betaproteobacteria</taxon>
        <taxon>Burkholderiales</taxon>
        <taxon>Alcaligenaceae</taxon>
        <taxon>Pigmentiphaga</taxon>
    </lineage>
</organism>
<name>A0ABP8H0Y1_9BURK</name>
<dbReference type="Gene3D" id="3.90.79.10">
    <property type="entry name" value="Nucleoside Triphosphate Pyrophosphohydrolase"/>
    <property type="match status" value="1"/>
</dbReference>
<keyword evidence="5" id="KW-1185">Reference proteome</keyword>
<sequence length="273" mass="28875">MNSILARAQVDPPADARRLSIAGRACGWVAGDVVPLLLPFAEEIAVAPDAVHMLPGTGQPARAAVDGLLARVAQALFQAGRLNGWRNELLDVEADDGTVLGVIERAAVRPLGIATHAVHLNAWTPDGRAWIARRAATKTTDPGKWDTLVGGLISAAETPEIALARESWEEAGLMPEHLAGGQRRGRFRVRRTLPEGYQIENVTVVDVVLGPGVTPANQDGEVDLIRTVRCDEALAMIGRDEFTLEAALSLLLGCAARHVPLGVDPEALSAVAA</sequence>